<feature type="transmembrane region" description="Helical" evidence="7">
    <location>
        <begin position="58"/>
        <end position="84"/>
    </location>
</feature>
<reference evidence="9" key="1">
    <citation type="submission" date="2022-11" db="UniProtKB">
        <authorList>
            <consortium name="WormBaseParasite"/>
        </authorList>
    </citation>
    <scope>IDENTIFICATION</scope>
</reference>
<dbReference type="WBParaSite" id="scf7180000423221.g10455">
    <property type="protein sequence ID" value="scf7180000423221.g10455"/>
    <property type="gene ID" value="scf7180000423221.g10455"/>
</dbReference>
<organism evidence="8 9">
    <name type="scientific">Meloidogyne floridensis</name>
    <dbReference type="NCBI Taxonomy" id="298350"/>
    <lineage>
        <taxon>Eukaryota</taxon>
        <taxon>Metazoa</taxon>
        <taxon>Ecdysozoa</taxon>
        <taxon>Nematoda</taxon>
        <taxon>Chromadorea</taxon>
        <taxon>Rhabditida</taxon>
        <taxon>Tylenchina</taxon>
        <taxon>Tylenchomorpha</taxon>
        <taxon>Tylenchoidea</taxon>
        <taxon>Meloidogynidae</taxon>
        <taxon>Meloidogyninae</taxon>
        <taxon>Meloidogyne</taxon>
    </lineage>
</organism>
<dbReference type="PANTHER" id="PTHR31815">
    <property type="entry name" value="AGAP005329-PA"/>
    <property type="match status" value="1"/>
</dbReference>
<keyword evidence="8" id="KW-1185">Reference proteome</keyword>
<accession>A0A915P175</accession>
<evidence type="ECO:0000256" key="1">
    <source>
        <dbReference type="ARBA" id="ARBA00004141"/>
    </source>
</evidence>
<evidence type="ECO:0000313" key="8">
    <source>
        <dbReference type="Proteomes" id="UP000887560"/>
    </source>
</evidence>
<keyword evidence="3 7" id="KW-0812">Transmembrane</keyword>
<name>A0A915P175_9BILA</name>
<dbReference type="InterPro" id="IPR018787">
    <property type="entry name" value="DUF2371_TMEM200"/>
</dbReference>
<dbReference type="PANTHER" id="PTHR31815:SF1">
    <property type="entry name" value="TRANSMEMBRANE PROTEIN 200C"/>
    <property type="match status" value="1"/>
</dbReference>
<keyword evidence="4 7" id="KW-1133">Transmembrane helix</keyword>
<sequence>MLTVRGVSLGIGKMNLSELEKMPKSDRIKLEKLKKEQKAAKQQQKKLIIKKCVDPKTLWSVCVTVIIGTIMMILALVMTVAGYFDSDYFVSETSQNGNTSKDKEKPVGWLRFILKSMQYVGPILMGLGMFLLIVACILQEENNAELRRSRQSTIKRTRTNERSRANTFAAGDNLRQLQKETKIQENGISMGERRNSAEEIFVQAEVHLPSDNVPKTTKMYPATEFSLSEEASSTDAMAEYTFRSKREEFRKNKNVEETMPIILERNNQKRQQKQFPPPPPSIKELNNNNIEEEKQQQKRRKSSTAIIIHKNIPKGPAPLVRVDSLIELTTTISSSGGGGGCSSSNNKTFGDLKRT</sequence>
<feature type="transmembrane region" description="Helical" evidence="7">
    <location>
        <begin position="119"/>
        <end position="138"/>
    </location>
</feature>
<evidence type="ECO:0000256" key="5">
    <source>
        <dbReference type="ARBA" id="ARBA00023136"/>
    </source>
</evidence>
<evidence type="ECO:0000256" key="7">
    <source>
        <dbReference type="SAM" id="Phobius"/>
    </source>
</evidence>
<protein>
    <submittedName>
        <fullName evidence="9">Uncharacterized protein</fullName>
    </submittedName>
</protein>
<feature type="region of interest" description="Disordered" evidence="6">
    <location>
        <begin position="264"/>
        <end position="305"/>
    </location>
</feature>
<evidence type="ECO:0000256" key="3">
    <source>
        <dbReference type="ARBA" id="ARBA00022692"/>
    </source>
</evidence>
<dbReference type="GO" id="GO:0016020">
    <property type="term" value="C:membrane"/>
    <property type="evidence" value="ECO:0007669"/>
    <property type="project" value="UniProtKB-SubCell"/>
</dbReference>
<evidence type="ECO:0000313" key="9">
    <source>
        <dbReference type="WBParaSite" id="scf7180000423221.g10455"/>
    </source>
</evidence>
<dbReference type="Proteomes" id="UP000887560">
    <property type="component" value="Unplaced"/>
</dbReference>
<evidence type="ECO:0000256" key="6">
    <source>
        <dbReference type="SAM" id="MobiDB-lite"/>
    </source>
</evidence>
<proteinExistence type="inferred from homology"/>
<comment type="subcellular location">
    <subcellularLocation>
        <location evidence="1">Membrane</location>
        <topology evidence="1">Multi-pass membrane protein</topology>
    </subcellularLocation>
</comment>
<evidence type="ECO:0000256" key="4">
    <source>
        <dbReference type="ARBA" id="ARBA00022989"/>
    </source>
</evidence>
<dbReference type="AlphaFoldDB" id="A0A915P175"/>
<dbReference type="Pfam" id="PF10177">
    <property type="entry name" value="DUF2371"/>
    <property type="match status" value="1"/>
</dbReference>
<comment type="similarity">
    <text evidence="2">Belongs to the TMEM200 family.</text>
</comment>
<evidence type="ECO:0000256" key="2">
    <source>
        <dbReference type="ARBA" id="ARBA00005308"/>
    </source>
</evidence>
<keyword evidence="5 7" id="KW-0472">Membrane</keyword>
<feature type="region of interest" description="Disordered" evidence="6">
    <location>
        <begin position="331"/>
        <end position="355"/>
    </location>
</feature>